<gene>
    <name evidence="1" type="ORF">RM51_04825</name>
</gene>
<keyword evidence="2" id="KW-1185">Reference proteome</keyword>
<reference evidence="1 2" key="1">
    <citation type="submission" date="2014-12" db="EMBL/GenBank/DDBJ databases">
        <title>Genome sequencing of Chryseobacterium taiwanense TPW19.</title>
        <authorList>
            <person name="Tan P.W."/>
            <person name="Chan K.-G."/>
        </authorList>
    </citation>
    <scope>NUCLEOTIDE SEQUENCE [LARGE SCALE GENOMIC DNA]</scope>
    <source>
        <strain evidence="1 2">TPW19</strain>
    </source>
</reference>
<name>A0A0B4DBG6_9FLAO</name>
<accession>A0A0B4DBG6</accession>
<evidence type="ECO:0000313" key="1">
    <source>
        <dbReference type="EMBL" id="KIC64046.1"/>
    </source>
</evidence>
<sequence length="76" mass="8992">MALQTCPKCKENSFTWFINGKTHLTSWSCFNCDYEAKENESDLCVCENCEQQTKTKLKDKEKEYWWCSNCDETSDL</sequence>
<dbReference type="STRING" id="363331.RM51_04825"/>
<evidence type="ECO:0000313" key="2">
    <source>
        <dbReference type="Proteomes" id="UP000031167"/>
    </source>
</evidence>
<protein>
    <submittedName>
        <fullName evidence="1">Uncharacterized protein</fullName>
    </submittedName>
</protein>
<dbReference type="RefSeq" id="WP_039365699.1">
    <property type="nucleotide sequence ID" value="NZ_JWTA01000004.1"/>
</dbReference>
<dbReference type="OrthoDB" id="1448367at2"/>
<comment type="caution">
    <text evidence="1">The sequence shown here is derived from an EMBL/GenBank/DDBJ whole genome shotgun (WGS) entry which is preliminary data.</text>
</comment>
<proteinExistence type="predicted"/>
<dbReference type="AlphaFoldDB" id="A0A0B4DBG6"/>
<dbReference type="EMBL" id="JWTA01000004">
    <property type="protein sequence ID" value="KIC64046.1"/>
    <property type="molecule type" value="Genomic_DNA"/>
</dbReference>
<dbReference type="Proteomes" id="UP000031167">
    <property type="component" value="Unassembled WGS sequence"/>
</dbReference>
<organism evidence="1 2">
    <name type="scientific">Chryseobacterium taiwanense</name>
    <dbReference type="NCBI Taxonomy" id="363331"/>
    <lineage>
        <taxon>Bacteria</taxon>
        <taxon>Pseudomonadati</taxon>
        <taxon>Bacteroidota</taxon>
        <taxon>Flavobacteriia</taxon>
        <taxon>Flavobacteriales</taxon>
        <taxon>Weeksellaceae</taxon>
        <taxon>Chryseobacterium group</taxon>
        <taxon>Chryseobacterium</taxon>
    </lineage>
</organism>